<evidence type="ECO:0000256" key="3">
    <source>
        <dbReference type="ARBA" id="ARBA00022679"/>
    </source>
</evidence>
<keyword evidence="7" id="KW-0687">Ribonucleoprotein</keyword>
<feature type="active site" description="Proton donor" evidence="5">
    <location>
        <position position="146"/>
    </location>
</feature>
<dbReference type="AlphaFoldDB" id="A0A7Z2W2P3"/>
<evidence type="ECO:0000313" key="8">
    <source>
        <dbReference type="Proteomes" id="UP000502415"/>
    </source>
</evidence>
<comment type="similarity">
    <text evidence="1 5">Belongs to the acetyltransferase family. RimI subfamily.</text>
</comment>
<dbReference type="InterPro" id="IPR000182">
    <property type="entry name" value="GNAT_dom"/>
</dbReference>
<comment type="caution">
    <text evidence="5">Lacks conserved residue(s) required for the propagation of feature annotation.</text>
</comment>
<keyword evidence="4 5" id="KW-0012">Acyltransferase</keyword>
<evidence type="ECO:0000259" key="6">
    <source>
        <dbReference type="PROSITE" id="PS51186"/>
    </source>
</evidence>
<evidence type="ECO:0000256" key="5">
    <source>
        <dbReference type="HAMAP-Rule" id="MF_02210"/>
    </source>
</evidence>
<dbReference type="Gene3D" id="3.40.630.30">
    <property type="match status" value="1"/>
</dbReference>
<comment type="subcellular location">
    <subcellularLocation>
        <location evidence="5">Cytoplasm</location>
    </subcellularLocation>
</comment>
<keyword evidence="7" id="KW-0689">Ribosomal protein</keyword>
<feature type="active site" description="Proton acceptor" evidence="5">
    <location>
        <position position="134"/>
    </location>
</feature>
<dbReference type="InterPro" id="IPR050680">
    <property type="entry name" value="YpeA/RimI_acetyltransf"/>
</dbReference>
<dbReference type="GO" id="GO:0008999">
    <property type="term" value="F:protein-N-terminal-alanine acetyltransferase activity"/>
    <property type="evidence" value="ECO:0007669"/>
    <property type="project" value="UniProtKB-UniRule"/>
</dbReference>
<evidence type="ECO:0000256" key="1">
    <source>
        <dbReference type="ARBA" id="ARBA00005395"/>
    </source>
</evidence>
<comment type="function">
    <text evidence="5">Acetylates the N-terminal alanine of ribosomal protein bS18.</text>
</comment>
<dbReference type="InterPro" id="IPR043690">
    <property type="entry name" value="RimI"/>
</dbReference>
<dbReference type="GO" id="GO:0005840">
    <property type="term" value="C:ribosome"/>
    <property type="evidence" value="ECO:0007669"/>
    <property type="project" value="UniProtKB-KW"/>
</dbReference>
<keyword evidence="8" id="KW-1185">Reference proteome</keyword>
<evidence type="ECO:0000256" key="4">
    <source>
        <dbReference type="ARBA" id="ARBA00023315"/>
    </source>
</evidence>
<feature type="binding site" evidence="5">
    <location>
        <position position="139"/>
    </location>
    <ligand>
        <name>acetyl-CoA</name>
        <dbReference type="ChEBI" id="CHEBI:57288"/>
    </ligand>
</feature>
<name>A0A7Z2W2P3_9BURK</name>
<comment type="catalytic activity">
    <reaction evidence="5">
        <text>N-terminal L-alanyl-[ribosomal protein bS18] + acetyl-CoA = N-terminal N(alpha)-acetyl-L-alanyl-[ribosomal protein bS18] + CoA + H(+)</text>
        <dbReference type="Rhea" id="RHEA:43756"/>
        <dbReference type="Rhea" id="RHEA-COMP:10676"/>
        <dbReference type="Rhea" id="RHEA-COMP:10677"/>
        <dbReference type="ChEBI" id="CHEBI:15378"/>
        <dbReference type="ChEBI" id="CHEBI:57287"/>
        <dbReference type="ChEBI" id="CHEBI:57288"/>
        <dbReference type="ChEBI" id="CHEBI:64718"/>
        <dbReference type="ChEBI" id="CHEBI:83683"/>
        <dbReference type="EC" id="2.3.1.266"/>
    </reaction>
</comment>
<dbReference type="EC" id="2.3.1.266" evidence="5"/>
<dbReference type="InterPro" id="IPR016181">
    <property type="entry name" value="Acyl_CoA_acyltransferase"/>
</dbReference>
<keyword evidence="2 5" id="KW-0963">Cytoplasm</keyword>
<dbReference type="EMBL" id="CP051685">
    <property type="protein sequence ID" value="QJE03614.1"/>
    <property type="molecule type" value="Genomic_DNA"/>
</dbReference>
<evidence type="ECO:0000313" key="7">
    <source>
        <dbReference type="EMBL" id="QJE03614.1"/>
    </source>
</evidence>
<dbReference type="NCBIfam" id="TIGR01575">
    <property type="entry name" value="rimI"/>
    <property type="match status" value="1"/>
</dbReference>
<reference evidence="7 8" key="1">
    <citation type="submission" date="2020-04" db="EMBL/GenBank/DDBJ databases">
        <title>Genome sequencing of novel species.</title>
        <authorList>
            <person name="Heo J."/>
            <person name="Kim S.-J."/>
            <person name="Kim J.-S."/>
            <person name="Hong S.-B."/>
            <person name="Kwon S.-W."/>
        </authorList>
    </citation>
    <scope>NUCLEOTIDE SEQUENCE [LARGE SCALE GENOMIC DNA]</scope>
    <source>
        <strain evidence="7 8">GN2-R2</strain>
    </source>
</reference>
<dbReference type="KEGG" id="mfy:HH212_25315"/>
<protein>
    <recommendedName>
        <fullName evidence="5">[Ribosomal protein bS18]-alanine N-acetyltransferase</fullName>
        <ecNumber evidence="5">2.3.1.266</ecNumber>
    </recommendedName>
</protein>
<accession>A0A7Z2W2P3</accession>
<dbReference type="HAMAP" id="MF_02210">
    <property type="entry name" value="RimI"/>
    <property type="match status" value="1"/>
</dbReference>
<gene>
    <name evidence="5 7" type="primary">rimI</name>
    <name evidence="7" type="ORF">HH212_25315</name>
</gene>
<evidence type="ECO:0000256" key="2">
    <source>
        <dbReference type="ARBA" id="ARBA00022490"/>
    </source>
</evidence>
<sequence>MDRFARDGVSGAAAPAGLQAQSLALRPMVAGDVDAVHALECSVFPHPWSRANFVDSLSSGYDAWVLCADDGDAQADGAGGALAGYFLLMYALDEAHLLDVALAAARQGAGLGRWLLDRIAARARARGMASILLEVRPSNERALQVYLRYGYAEIGRRKGYYPAHDGKREDAIVMRYPL</sequence>
<feature type="domain" description="N-acetyltransferase" evidence="6">
    <location>
        <begin position="23"/>
        <end position="178"/>
    </location>
</feature>
<dbReference type="PANTHER" id="PTHR43420:SF44">
    <property type="entry name" value="ACETYLTRANSFERASE YPEA"/>
    <property type="match status" value="1"/>
</dbReference>
<proteinExistence type="inferred from homology"/>
<dbReference type="InterPro" id="IPR006464">
    <property type="entry name" value="AcTrfase_RimI/Ard1"/>
</dbReference>
<dbReference type="SUPFAM" id="SSF55729">
    <property type="entry name" value="Acyl-CoA N-acyltransferases (Nat)"/>
    <property type="match status" value="1"/>
</dbReference>
<dbReference type="Pfam" id="PF00583">
    <property type="entry name" value="Acetyltransf_1"/>
    <property type="match status" value="1"/>
</dbReference>
<dbReference type="PROSITE" id="PS51186">
    <property type="entry name" value="GNAT"/>
    <property type="match status" value="1"/>
</dbReference>
<dbReference type="GO" id="GO:0005737">
    <property type="term" value="C:cytoplasm"/>
    <property type="evidence" value="ECO:0007669"/>
    <property type="project" value="UniProtKB-SubCell"/>
</dbReference>
<dbReference type="Proteomes" id="UP000502415">
    <property type="component" value="Chromosome"/>
</dbReference>
<keyword evidence="3 5" id="KW-0808">Transferase</keyword>
<organism evidence="7 8">
    <name type="scientific">Massilia forsythiae</name>
    <dbReference type="NCBI Taxonomy" id="2728020"/>
    <lineage>
        <taxon>Bacteria</taxon>
        <taxon>Pseudomonadati</taxon>
        <taxon>Pseudomonadota</taxon>
        <taxon>Betaproteobacteria</taxon>
        <taxon>Burkholderiales</taxon>
        <taxon>Oxalobacteraceae</taxon>
        <taxon>Telluria group</taxon>
        <taxon>Massilia</taxon>
    </lineage>
</organism>
<dbReference type="PANTHER" id="PTHR43420">
    <property type="entry name" value="ACETYLTRANSFERASE"/>
    <property type="match status" value="1"/>
</dbReference>